<dbReference type="SUPFAM" id="SSF52058">
    <property type="entry name" value="L domain-like"/>
    <property type="match status" value="2"/>
</dbReference>
<evidence type="ECO:0000313" key="11">
    <source>
        <dbReference type="EMBL" id="KAH7529007.1"/>
    </source>
</evidence>
<dbReference type="PRINTS" id="PR00019">
    <property type="entry name" value="LEURICHRPT"/>
</dbReference>
<keyword evidence="3 9" id="KW-0812">Transmembrane</keyword>
<comment type="subcellular location">
    <subcellularLocation>
        <location evidence="1">Membrane</location>
        <topology evidence="1">Single-pass membrane protein</topology>
    </subcellularLocation>
</comment>
<dbReference type="InterPro" id="IPR032675">
    <property type="entry name" value="LRR_dom_sf"/>
</dbReference>
<sequence length="771" mass="85376">MLHGGLELSFFAILIVENNFPALGITAAADSLDKDREVLLNLKEFLQQHNRINQGRYSEWNQHTSNPCQWPGISCNGNRVTSVVLSENCISGQIFANFSALTALSHLDLSKNTLGGPIPQDLNQCKSLRYLNLSHNIIDGKLNLSGLNQLEVLDLSVNRINDDIQLSFPGICDKLVVANLSANNFTGTIDKCFDECLNLQYLDLSTNSLSGNLWGGFVRLTEFSASENKLYGNLLPSIFSQNCSLQVLDLSENGFVGEVPREISNFQNLVTLDLWGNSLSGRIPSEIGRISSLQTLFLGKNNFSRDIPESLLDLNKLEVLDLSWNRFGGNIQDILGKFKNVKSLGLQGNLYSGGIDTSGILNLPNIFWFDLSFNSFSGSLPVEISKMPSLEFLILAYNQFSGTIPPEYGNLPNLQALDLSFNKLTGPIPPALGNLTSLLWLMLANNKLTGQIPPELGNCSSLLWFNLARNKLSGNFPSELTNIGRNATPVFESNRQKNDQVVSGFGECLAMKRWIPGDYPPFSFVYSTLTRRTCRSVWNKLFEGISNIDSACASSSAAIPVLGHVQLSENNLSGEVPQDIGKMQSFSMLHFGLNKFYGKFPPEVGKLPLAVLNISMNKFSGNIPIEIGNLTSLRSLDLSCNNFSGTFPDSLTNLSKLNVFNVSYNPFLYGRIPSTGQLTTFGKDSYLGDPLLDIPGFEPNPKIVDENPSNLEPIKPNENPKKLTKLTSFWVFVGLTAAFFHIVSFYLSYTYFPRRCFNFFGFATPNCYKYF</sequence>
<dbReference type="GO" id="GO:0016020">
    <property type="term" value="C:membrane"/>
    <property type="evidence" value="ECO:0007669"/>
    <property type="project" value="UniProtKB-SubCell"/>
</dbReference>
<evidence type="ECO:0000256" key="7">
    <source>
        <dbReference type="ARBA" id="ARBA00023136"/>
    </source>
</evidence>
<evidence type="ECO:0000256" key="6">
    <source>
        <dbReference type="ARBA" id="ARBA00022989"/>
    </source>
</evidence>
<dbReference type="Gene3D" id="3.80.10.10">
    <property type="entry name" value="Ribonuclease Inhibitor"/>
    <property type="match status" value="5"/>
</dbReference>
<dbReference type="InterPro" id="IPR003591">
    <property type="entry name" value="Leu-rich_rpt_typical-subtyp"/>
</dbReference>
<dbReference type="Pfam" id="PF00560">
    <property type="entry name" value="LRR_1"/>
    <property type="match status" value="5"/>
</dbReference>
<dbReference type="PANTHER" id="PTHR48054:SF83">
    <property type="entry name" value="(RAPE) HYPOTHETICAL PROTEIN"/>
    <property type="match status" value="1"/>
</dbReference>
<dbReference type="AlphaFoldDB" id="A0A978VF68"/>
<dbReference type="FunFam" id="3.80.10.10:FF:000041">
    <property type="entry name" value="LRR receptor-like serine/threonine-protein kinase ERECTA"/>
    <property type="match status" value="1"/>
</dbReference>
<evidence type="ECO:0000313" key="12">
    <source>
        <dbReference type="Proteomes" id="UP000813462"/>
    </source>
</evidence>
<dbReference type="Proteomes" id="UP000813462">
    <property type="component" value="Unassembled WGS sequence"/>
</dbReference>
<evidence type="ECO:0000256" key="2">
    <source>
        <dbReference type="ARBA" id="ARBA00022614"/>
    </source>
</evidence>
<dbReference type="Pfam" id="PF08263">
    <property type="entry name" value="LRRNT_2"/>
    <property type="match status" value="1"/>
</dbReference>
<evidence type="ECO:0000259" key="10">
    <source>
        <dbReference type="Pfam" id="PF08263"/>
    </source>
</evidence>
<evidence type="ECO:0000256" key="9">
    <source>
        <dbReference type="SAM" id="Phobius"/>
    </source>
</evidence>
<keyword evidence="4" id="KW-0732">Signal</keyword>
<dbReference type="PANTHER" id="PTHR48054">
    <property type="entry name" value="RECEPTOR KINASE-LIKE PROTEIN XA21"/>
    <property type="match status" value="1"/>
</dbReference>
<gene>
    <name evidence="11" type="ORF">FEM48_Zijuj05G0138000</name>
</gene>
<keyword evidence="2" id="KW-0433">Leucine-rich repeat</keyword>
<protein>
    <recommendedName>
        <fullName evidence="10">Leucine-rich repeat-containing N-terminal plant-type domain-containing protein</fullName>
    </recommendedName>
</protein>
<evidence type="ECO:0000256" key="5">
    <source>
        <dbReference type="ARBA" id="ARBA00022737"/>
    </source>
</evidence>
<dbReference type="SMART" id="SM00369">
    <property type="entry name" value="LRR_TYP"/>
    <property type="match status" value="7"/>
</dbReference>
<dbReference type="SUPFAM" id="SSF52047">
    <property type="entry name" value="RNI-like"/>
    <property type="match status" value="1"/>
</dbReference>
<proteinExistence type="predicted"/>
<keyword evidence="7 9" id="KW-0472">Membrane</keyword>
<comment type="caution">
    <text evidence="11">The sequence shown here is derived from an EMBL/GenBank/DDBJ whole genome shotgun (WGS) entry which is preliminary data.</text>
</comment>
<organism evidence="11 12">
    <name type="scientific">Ziziphus jujuba var. spinosa</name>
    <dbReference type="NCBI Taxonomy" id="714518"/>
    <lineage>
        <taxon>Eukaryota</taxon>
        <taxon>Viridiplantae</taxon>
        <taxon>Streptophyta</taxon>
        <taxon>Embryophyta</taxon>
        <taxon>Tracheophyta</taxon>
        <taxon>Spermatophyta</taxon>
        <taxon>Magnoliopsida</taxon>
        <taxon>eudicotyledons</taxon>
        <taxon>Gunneridae</taxon>
        <taxon>Pentapetalae</taxon>
        <taxon>rosids</taxon>
        <taxon>fabids</taxon>
        <taxon>Rosales</taxon>
        <taxon>Rhamnaceae</taxon>
        <taxon>Paliureae</taxon>
        <taxon>Ziziphus</taxon>
    </lineage>
</organism>
<dbReference type="InterPro" id="IPR052592">
    <property type="entry name" value="LRR-RLK"/>
</dbReference>
<reference evidence="11" key="1">
    <citation type="journal article" date="2021" name="Front. Plant Sci.">
        <title>Chromosome-Scale Genome Assembly for Chinese Sour Jujube and Insights Into Its Genome Evolution and Domestication Signature.</title>
        <authorList>
            <person name="Shen L.-Y."/>
            <person name="Luo H."/>
            <person name="Wang X.-L."/>
            <person name="Wang X.-M."/>
            <person name="Qiu X.-J."/>
            <person name="Liu H."/>
            <person name="Zhou S.-S."/>
            <person name="Jia K.-H."/>
            <person name="Nie S."/>
            <person name="Bao Y.-T."/>
            <person name="Zhang R.-G."/>
            <person name="Yun Q.-Z."/>
            <person name="Chai Y.-H."/>
            <person name="Lu J.-Y."/>
            <person name="Li Y."/>
            <person name="Zhao S.-W."/>
            <person name="Mao J.-F."/>
            <person name="Jia S.-G."/>
            <person name="Mao Y.-M."/>
        </authorList>
    </citation>
    <scope>NUCLEOTIDE SEQUENCE</scope>
    <source>
        <strain evidence="11">AT0</strain>
        <tissue evidence="11">Leaf</tissue>
    </source>
</reference>
<dbReference type="FunFam" id="3.80.10.10:FF:000129">
    <property type="entry name" value="Leucine-rich repeat receptor-like kinase"/>
    <property type="match status" value="1"/>
</dbReference>
<evidence type="ECO:0000256" key="1">
    <source>
        <dbReference type="ARBA" id="ARBA00004167"/>
    </source>
</evidence>
<feature type="transmembrane region" description="Helical" evidence="9">
    <location>
        <begin position="729"/>
        <end position="749"/>
    </location>
</feature>
<feature type="domain" description="Leucine-rich repeat-containing N-terminal plant-type" evidence="10">
    <location>
        <begin position="33"/>
        <end position="76"/>
    </location>
</feature>
<dbReference type="PROSITE" id="PS51450">
    <property type="entry name" value="LRR"/>
    <property type="match status" value="1"/>
</dbReference>
<dbReference type="InterPro" id="IPR013210">
    <property type="entry name" value="LRR_N_plant-typ"/>
</dbReference>
<dbReference type="FunFam" id="3.80.10.10:FF:000691">
    <property type="entry name" value="Putative LRR receptor-like serine/threonine-protein kinase"/>
    <property type="match status" value="1"/>
</dbReference>
<keyword evidence="5" id="KW-0677">Repeat</keyword>
<name>A0A978VF68_ZIZJJ</name>
<dbReference type="EMBL" id="JAEACU010000005">
    <property type="protein sequence ID" value="KAH7529007.1"/>
    <property type="molecule type" value="Genomic_DNA"/>
</dbReference>
<evidence type="ECO:0000256" key="8">
    <source>
        <dbReference type="ARBA" id="ARBA00023180"/>
    </source>
</evidence>
<keyword evidence="6 9" id="KW-1133">Transmembrane helix</keyword>
<keyword evidence="8" id="KW-0325">Glycoprotein</keyword>
<dbReference type="Pfam" id="PF13855">
    <property type="entry name" value="LRR_8"/>
    <property type="match status" value="3"/>
</dbReference>
<accession>A0A978VF68</accession>
<dbReference type="InterPro" id="IPR001611">
    <property type="entry name" value="Leu-rich_rpt"/>
</dbReference>
<evidence type="ECO:0000256" key="4">
    <source>
        <dbReference type="ARBA" id="ARBA00022729"/>
    </source>
</evidence>
<evidence type="ECO:0000256" key="3">
    <source>
        <dbReference type="ARBA" id="ARBA00022692"/>
    </source>
</evidence>